<accession>A0ABN2XID5</accession>
<sequence length="106" mass="11259">MDTRIAKAKAAPSSAVKTVVWVMKPGPMALVAIRNIAPSIVPRTAVPDVVPCPTVRRSRGRVSSVMSRPSVSVPGLGIGVRSVLRHASVKDCSTIRQYPLSDSLRS</sequence>
<dbReference type="EMBL" id="BAAAMQ010000015">
    <property type="protein sequence ID" value="GAA2111901.1"/>
    <property type="molecule type" value="Genomic_DNA"/>
</dbReference>
<evidence type="ECO:0000313" key="1">
    <source>
        <dbReference type="EMBL" id="GAA2111901.1"/>
    </source>
</evidence>
<evidence type="ECO:0000313" key="2">
    <source>
        <dbReference type="Proteomes" id="UP001501161"/>
    </source>
</evidence>
<proteinExistence type="predicted"/>
<keyword evidence="2" id="KW-1185">Reference proteome</keyword>
<comment type="caution">
    <text evidence="1">The sequence shown here is derived from an EMBL/GenBank/DDBJ whole genome shotgun (WGS) entry which is preliminary data.</text>
</comment>
<organism evidence="1 2">
    <name type="scientific">Nocardioides furvisabuli</name>
    <dbReference type="NCBI Taxonomy" id="375542"/>
    <lineage>
        <taxon>Bacteria</taxon>
        <taxon>Bacillati</taxon>
        <taxon>Actinomycetota</taxon>
        <taxon>Actinomycetes</taxon>
        <taxon>Propionibacteriales</taxon>
        <taxon>Nocardioidaceae</taxon>
        <taxon>Nocardioides</taxon>
    </lineage>
</organism>
<gene>
    <name evidence="1" type="ORF">GCM10009726_28270</name>
</gene>
<protein>
    <submittedName>
        <fullName evidence="1">Uncharacterized protein</fullName>
    </submittedName>
</protein>
<dbReference type="Proteomes" id="UP001501161">
    <property type="component" value="Unassembled WGS sequence"/>
</dbReference>
<reference evidence="1 2" key="1">
    <citation type="journal article" date="2019" name="Int. J. Syst. Evol. Microbiol.">
        <title>The Global Catalogue of Microorganisms (GCM) 10K type strain sequencing project: providing services to taxonomists for standard genome sequencing and annotation.</title>
        <authorList>
            <consortium name="The Broad Institute Genomics Platform"/>
            <consortium name="The Broad Institute Genome Sequencing Center for Infectious Disease"/>
            <person name="Wu L."/>
            <person name="Ma J."/>
        </authorList>
    </citation>
    <scope>NUCLEOTIDE SEQUENCE [LARGE SCALE GENOMIC DNA]</scope>
    <source>
        <strain evidence="1 2">JCM 13813</strain>
    </source>
</reference>
<name>A0ABN2XID5_9ACTN</name>